<feature type="domain" description="EML-like second beta-propeller" evidence="8">
    <location>
        <begin position="670"/>
        <end position="892"/>
    </location>
</feature>
<gene>
    <name evidence="9" type="ORF">MSPICULIGERA_LOCUS20606</name>
</gene>
<evidence type="ECO:0000256" key="1">
    <source>
        <dbReference type="ARBA" id="ARBA00022574"/>
    </source>
</evidence>
<feature type="non-terminal residue" evidence="9">
    <location>
        <position position="892"/>
    </location>
</feature>
<dbReference type="GO" id="GO:0000226">
    <property type="term" value="P:microtubule cytoskeleton organization"/>
    <property type="evidence" value="ECO:0007669"/>
    <property type="project" value="TreeGrafter"/>
</dbReference>
<dbReference type="PANTHER" id="PTHR13720">
    <property type="entry name" value="WD-40 REPEAT PROTEIN"/>
    <property type="match status" value="1"/>
</dbReference>
<dbReference type="GO" id="GO:0005874">
    <property type="term" value="C:microtubule"/>
    <property type="evidence" value="ECO:0007669"/>
    <property type="project" value="UniProtKB-KW"/>
</dbReference>
<dbReference type="PANTHER" id="PTHR13720:SF50">
    <property type="entry name" value="ECHINODERM MICROTUBULE-ASSOCIATED PROTEIN-LIKE 2"/>
    <property type="match status" value="1"/>
</dbReference>
<dbReference type="InterPro" id="IPR050630">
    <property type="entry name" value="WD_repeat_EMAP"/>
</dbReference>
<protein>
    <submittedName>
        <fullName evidence="9">Uncharacterized protein</fullName>
    </submittedName>
</protein>
<dbReference type="AlphaFoldDB" id="A0AA36D9Z7"/>
<organism evidence="9 10">
    <name type="scientific">Mesorhabditis spiculigera</name>
    <dbReference type="NCBI Taxonomy" id="96644"/>
    <lineage>
        <taxon>Eukaryota</taxon>
        <taxon>Metazoa</taxon>
        <taxon>Ecdysozoa</taxon>
        <taxon>Nematoda</taxon>
        <taxon>Chromadorea</taxon>
        <taxon>Rhabditida</taxon>
        <taxon>Rhabditina</taxon>
        <taxon>Rhabditomorpha</taxon>
        <taxon>Rhabditoidea</taxon>
        <taxon>Rhabditidae</taxon>
        <taxon>Mesorhabditinae</taxon>
        <taxon>Mesorhabditis</taxon>
    </lineage>
</organism>
<dbReference type="GO" id="GO:0008017">
    <property type="term" value="F:microtubule binding"/>
    <property type="evidence" value="ECO:0007669"/>
    <property type="project" value="TreeGrafter"/>
</dbReference>
<evidence type="ECO:0000313" key="10">
    <source>
        <dbReference type="Proteomes" id="UP001177023"/>
    </source>
</evidence>
<feature type="coiled-coil region" evidence="4">
    <location>
        <begin position="54"/>
        <end position="81"/>
    </location>
</feature>
<proteinExistence type="predicted"/>
<dbReference type="InterPro" id="IPR049813">
    <property type="entry name" value="Elp-1-like_TD"/>
</dbReference>
<keyword evidence="3" id="KW-0677">Repeat</keyword>
<dbReference type="InterPro" id="IPR001680">
    <property type="entry name" value="WD40_rpt"/>
</dbReference>
<sequence>MWLWDLATSALYILCLYFILLVCFYGVVSTVLDPEWLKKWWFADNNGHAVQDDNQPLKQRIAELEAKVDSQNGELLVLRASIAEILRRVSKLEGTEPDADISLKTTPKIPPYLPSSRKSSLSNMSSTTTSERPKSRPQSMYGAPDANEEQTFRPLSSLVNVSLGKSARGSPMRKWLSSYDMKDPSGAPSPAGFSPLSRKLSSNSINKNASTQSLANSTVNSIPTSQTVSRGLSSRSPSYAALSGSRLLKNSPSREPQFNPSTHILHASVSGRLVGIPVPDAVAEWDLHTTQPPPPGTPPQLEWVYGSSIGATRSSLHHLPSGDIIYPAGTLVVLYHPQEHTQRHYAQHTSDVRTIALHPNRRIVASGQSSRHARNRGTLGNKPPVSPPADPDRAAETKQTQAHIRVWDTVSLTTLSVIGTADHWFERAISALAFSLADGGAFLACVDDSYQHMLSVWDWNKKKKIAETKSTSDTVAISFHPYQNNSIVQYGKNHLYFWTLDPKNEKVQQVPAFFEGRDRPKAIQSLCFIDQTTAIVGDSNGSLSQWDIKTGKVLRVLQNLCPGGITALATVSRDKIAAGGAQNQLIIIDAASFMKSEIIQLPEQCKNMRSLKGCRDGAILVGTLENAIYHGTSDGGFQLAVEGVDDEIGATCLHPHTPRLLVASGSGMAQDGLTSCSFSHCGSHIALGTESGRLLVVDSNSRNVIFESKYSTQPVLACRFSPATNILAVSTREPSVLILRGSATKTYSSHARIATLPSPVQTIDFSIDGSLIRLTTSMGHLLYYTIEGDSMGAAETRNVEWSTGSCLASYQIAVAASVTSSVTCGELSSEDNGLAALGRGDGTIRIFTSPVHSCEAGYHEIRAGASPILQLHYRNIQLYSTAQGSGTVLQWR</sequence>
<name>A0AA36D9Z7_9BILA</name>
<comment type="caution">
    <text evidence="9">The sequence shown here is derived from an EMBL/GenBank/DDBJ whole genome shotgun (WGS) entry which is preliminary data.</text>
</comment>
<accession>A0AA36D9Z7</accession>
<keyword evidence="2" id="KW-0493">Microtubule</keyword>
<feature type="region of interest" description="Disordered" evidence="5">
    <location>
        <begin position="181"/>
        <end position="237"/>
    </location>
</feature>
<dbReference type="SMART" id="SM00320">
    <property type="entry name" value="WD40"/>
    <property type="match status" value="6"/>
</dbReference>
<reference evidence="9" key="1">
    <citation type="submission" date="2023-06" db="EMBL/GenBank/DDBJ databases">
        <authorList>
            <person name="Delattre M."/>
        </authorList>
    </citation>
    <scope>NUCLEOTIDE SEQUENCE</scope>
    <source>
        <strain evidence="9">AF72</strain>
    </source>
</reference>
<evidence type="ECO:0000256" key="5">
    <source>
        <dbReference type="SAM" id="MobiDB-lite"/>
    </source>
</evidence>
<evidence type="ECO:0000256" key="3">
    <source>
        <dbReference type="ARBA" id="ARBA00022737"/>
    </source>
</evidence>
<dbReference type="Gene3D" id="2.130.10.10">
    <property type="entry name" value="YVTN repeat-like/Quinoprotein amine dehydrogenase"/>
    <property type="match status" value="2"/>
</dbReference>
<feature type="compositionally biased region" description="Low complexity" evidence="5">
    <location>
        <begin position="115"/>
        <end position="130"/>
    </location>
</feature>
<dbReference type="CDD" id="cd21931">
    <property type="entry name" value="TD_EMAP-like"/>
    <property type="match status" value="1"/>
</dbReference>
<dbReference type="InterPro" id="IPR055442">
    <property type="entry name" value="Beta-prop_EML-like_2nd"/>
</dbReference>
<dbReference type="InterPro" id="IPR036322">
    <property type="entry name" value="WD40_repeat_dom_sf"/>
</dbReference>
<evidence type="ECO:0000313" key="9">
    <source>
        <dbReference type="EMBL" id="CAJ0582475.1"/>
    </source>
</evidence>
<evidence type="ECO:0000256" key="2">
    <source>
        <dbReference type="ARBA" id="ARBA00022701"/>
    </source>
</evidence>
<dbReference type="GO" id="GO:0072686">
    <property type="term" value="C:mitotic spindle"/>
    <property type="evidence" value="ECO:0007669"/>
    <property type="project" value="TreeGrafter"/>
</dbReference>
<feature type="transmembrane region" description="Helical" evidence="6">
    <location>
        <begin position="6"/>
        <end position="32"/>
    </location>
</feature>
<keyword evidence="10" id="KW-1185">Reference proteome</keyword>
<feature type="region of interest" description="Disordered" evidence="5">
    <location>
        <begin position="99"/>
        <end position="153"/>
    </location>
</feature>
<feature type="compositionally biased region" description="Polar residues" evidence="5">
    <location>
        <begin position="199"/>
        <end position="237"/>
    </location>
</feature>
<keyword evidence="6" id="KW-1133">Transmembrane helix</keyword>
<dbReference type="Pfam" id="PF23414">
    <property type="entry name" value="Beta-prop_EML_2"/>
    <property type="match status" value="1"/>
</dbReference>
<feature type="domain" description="EML-like first beta-propeller" evidence="7">
    <location>
        <begin position="341"/>
        <end position="631"/>
    </location>
</feature>
<keyword evidence="6" id="KW-0812">Transmembrane</keyword>
<dbReference type="SUPFAM" id="SSF50978">
    <property type="entry name" value="WD40 repeat-like"/>
    <property type="match status" value="2"/>
</dbReference>
<keyword evidence="1" id="KW-0853">WD repeat</keyword>
<keyword evidence="6" id="KW-0472">Membrane</keyword>
<evidence type="ECO:0000259" key="7">
    <source>
        <dbReference type="Pfam" id="PF23409"/>
    </source>
</evidence>
<dbReference type="InterPro" id="IPR055439">
    <property type="entry name" value="Beta-prop_EML_1st"/>
</dbReference>
<evidence type="ECO:0000256" key="4">
    <source>
        <dbReference type="SAM" id="Coils"/>
    </source>
</evidence>
<evidence type="ECO:0000256" key="6">
    <source>
        <dbReference type="SAM" id="Phobius"/>
    </source>
</evidence>
<dbReference type="EMBL" id="CATQJA010002664">
    <property type="protein sequence ID" value="CAJ0582475.1"/>
    <property type="molecule type" value="Genomic_DNA"/>
</dbReference>
<evidence type="ECO:0000259" key="8">
    <source>
        <dbReference type="Pfam" id="PF23414"/>
    </source>
</evidence>
<dbReference type="Proteomes" id="UP001177023">
    <property type="component" value="Unassembled WGS sequence"/>
</dbReference>
<keyword evidence="4" id="KW-0175">Coiled coil</keyword>
<feature type="compositionally biased region" description="Low complexity" evidence="5">
    <location>
        <begin position="184"/>
        <end position="197"/>
    </location>
</feature>
<dbReference type="InterPro" id="IPR015943">
    <property type="entry name" value="WD40/YVTN_repeat-like_dom_sf"/>
</dbReference>
<dbReference type="Pfam" id="PF23409">
    <property type="entry name" value="Beta-prop_EML"/>
    <property type="match status" value="1"/>
</dbReference>
<feature type="region of interest" description="Disordered" evidence="5">
    <location>
        <begin position="363"/>
        <end position="400"/>
    </location>
</feature>